<dbReference type="Pfam" id="PF13661">
    <property type="entry name" value="2OG-FeII_Oxy_4"/>
    <property type="match status" value="1"/>
</dbReference>
<dbReference type="KEGG" id="hba:Hbal_0032"/>
<dbReference type="PANTHER" id="PTHR12117:SF0">
    <property type="entry name" value="PROLYL 3-HYDROXYLASE OGFOD1"/>
    <property type="match status" value="1"/>
</dbReference>
<comment type="cofactor">
    <cofactor evidence="1">
        <name>L-ascorbate</name>
        <dbReference type="ChEBI" id="CHEBI:38290"/>
    </cofactor>
</comment>
<evidence type="ECO:0000313" key="9">
    <source>
        <dbReference type="Proteomes" id="UP000002745"/>
    </source>
</evidence>
<evidence type="ECO:0000313" key="8">
    <source>
        <dbReference type="EMBL" id="ACT57734.1"/>
    </source>
</evidence>
<dbReference type="HOGENOM" id="CLU_1155800_0_0_5"/>
<dbReference type="GO" id="GO:0005506">
    <property type="term" value="F:iron ion binding"/>
    <property type="evidence" value="ECO:0007669"/>
    <property type="project" value="InterPro"/>
</dbReference>
<dbReference type="GO" id="GO:0005737">
    <property type="term" value="C:cytoplasm"/>
    <property type="evidence" value="ECO:0007669"/>
    <property type="project" value="TreeGrafter"/>
</dbReference>
<dbReference type="SMART" id="SM00702">
    <property type="entry name" value="P4Hc"/>
    <property type="match status" value="1"/>
</dbReference>
<dbReference type="InterPro" id="IPR051842">
    <property type="entry name" value="uS12_prolyl_hydroxylase"/>
</dbReference>
<evidence type="ECO:0000256" key="2">
    <source>
        <dbReference type="ARBA" id="ARBA00022723"/>
    </source>
</evidence>
<evidence type="ECO:0000259" key="7">
    <source>
        <dbReference type="PROSITE" id="PS51471"/>
    </source>
</evidence>
<proteinExistence type="predicted"/>
<sequence>MTVAVENFEVNPELNTSLLANAFKKSSRLQIPDFLSQSAAKSILECLKTLDWRLVLNENGKHFDIHPAQIDALGPTKTNLIINAAKQRRHSQFQYLYKNYPIADMVSSGNLSEDVLIRLYETFNSEAVLRFLNQVTCADAEFCDMQATNFQAGHFLNHHDDGVIGKNRKFAYVYSLTPEWTAELGGQLEFFDSNRKMTDAFVPAFNTLSIFSVPVMHQVSPVIEDTQKERISITGWFRTHNSLS</sequence>
<name>C6XKD6_HIRBI</name>
<dbReference type="OrthoDB" id="9783171at2"/>
<dbReference type="Gene3D" id="2.60.120.620">
    <property type="entry name" value="q2cbj1_9rhob like domain"/>
    <property type="match status" value="1"/>
</dbReference>
<dbReference type="EMBL" id="CP001678">
    <property type="protein sequence ID" value="ACT57734.1"/>
    <property type="molecule type" value="Genomic_DNA"/>
</dbReference>
<keyword evidence="3" id="KW-0847">Vitamin C</keyword>
<dbReference type="STRING" id="582402.Hbal_0032"/>
<keyword evidence="5" id="KW-0560">Oxidoreductase</keyword>
<organism evidence="8 9">
    <name type="scientific">Hirschia baltica (strain ATCC 49814 / DSM 5838 / IFAM 1418)</name>
    <dbReference type="NCBI Taxonomy" id="582402"/>
    <lineage>
        <taxon>Bacteria</taxon>
        <taxon>Pseudomonadati</taxon>
        <taxon>Pseudomonadota</taxon>
        <taxon>Alphaproteobacteria</taxon>
        <taxon>Hyphomonadales</taxon>
        <taxon>Hyphomonadaceae</taxon>
        <taxon>Hirschia</taxon>
    </lineage>
</organism>
<reference evidence="9" key="1">
    <citation type="journal article" date="2011" name="J. Bacteriol.">
        <title>Genome sequences of eight morphologically diverse alphaproteobacteria.</title>
        <authorList>
            <consortium name="US DOE Joint Genome Institute"/>
            <person name="Brown P.J."/>
            <person name="Kysela D.T."/>
            <person name="Buechlein A."/>
            <person name="Hemmerich C."/>
            <person name="Brun Y.V."/>
        </authorList>
    </citation>
    <scope>NUCLEOTIDE SEQUENCE [LARGE SCALE GENOMIC DNA]</scope>
    <source>
        <strain evidence="9">ATCC 49814 / DSM 5838 / IFAM 1418</strain>
    </source>
</reference>
<dbReference type="InterPro" id="IPR006620">
    <property type="entry name" value="Pro_4_hyd_alph"/>
</dbReference>
<gene>
    <name evidence="8" type="ordered locus">Hbal_0032</name>
</gene>
<keyword evidence="2" id="KW-0479">Metal-binding</keyword>
<evidence type="ECO:0000256" key="1">
    <source>
        <dbReference type="ARBA" id="ARBA00001961"/>
    </source>
</evidence>
<dbReference type="AlphaFoldDB" id="C6XKD6"/>
<evidence type="ECO:0000256" key="3">
    <source>
        <dbReference type="ARBA" id="ARBA00022896"/>
    </source>
</evidence>
<dbReference type="GO" id="GO:0031418">
    <property type="term" value="F:L-ascorbic acid binding"/>
    <property type="evidence" value="ECO:0007669"/>
    <property type="project" value="UniProtKB-KW"/>
</dbReference>
<accession>C6XKD6</accession>
<dbReference type="InterPro" id="IPR039558">
    <property type="entry name" value="TPA1/OFD1_N"/>
</dbReference>
<dbReference type="PROSITE" id="PS51471">
    <property type="entry name" value="FE2OG_OXY"/>
    <property type="match status" value="1"/>
</dbReference>
<dbReference type="InterPro" id="IPR005123">
    <property type="entry name" value="Oxoglu/Fe-dep_dioxygenase_dom"/>
</dbReference>
<dbReference type="GO" id="GO:0031543">
    <property type="term" value="F:peptidyl-proline dioxygenase activity"/>
    <property type="evidence" value="ECO:0007669"/>
    <property type="project" value="TreeGrafter"/>
</dbReference>
<dbReference type="PANTHER" id="PTHR12117">
    <property type="entry name" value="HISTONE ACETYLTRANSFERASE COMPLEX"/>
    <property type="match status" value="1"/>
</dbReference>
<feature type="domain" description="Fe2OG dioxygenase" evidence="7">
    <location>
        <begin position="139"/>
        <end position="239"/>
    </location>
</feature>
<keyword evidence="6" id="KW-0408">Iron</keyword>
<keyword evidence="9" id="KW-1185">Reference proteome</keyword>
<evidence type="ECO:0000256" key="5">
    <source>
        <dbReference type="ARBA" id="ARBA00023002"/>
    </source>
</evidence>
<dbReference type="RefSeq" id="WP_012777892.1">
    <property type="nucleotide sequence ID" value="NC_012982.1"/>
</dbReference>
<evidence type="ECO:0000256" key="4">
    <source>
        <dbReference type="ARBA" id="ARBA00022964"/>
    </source>
</evidence>
<dbReference type="Proteomes" id="UP000002745">
    <property type="component" value="Chromosome"/>
</dbReference>
<protein>
    <submittedName>
        <fullName evidence="8">Prolyl 4-hydroxylase alpha subunit</fullName>
    </submittedName>
</protein>
<dbReference type="GO" id="GO:0006449">
    <property type="term" value="P:regulation of translational termination"/>
    <property type="evidence" value="ECO:0007669"/>
    <property type="project" value="TreeGrafter"/>
</dbReference>
<keyword evidence="4" id="KW-0223">Dioxygenase</keyword>
<dbReference type="eggNOG" id="COG3751">
    <property type="taxonomic scope" value="Bacteria"/>
</dbReference>
<evidence type="ECO:0000256" key="6">
    <source>
        <dbReference type="ARBA" id="ARBA00023004"/>
    </source>
</evidence>